<keyword evidence="6 7" id="KW-0472">Membrane</keyword>
<evidence type="ECO:0000256" key="3">
    <source>
        <dbReference type="ARBA" id="ARBA00022927"/>
    </source>
</evidence>
<feature type="compositionally biased region" description="Low complexity" evidence="8">
    <location>
        <begin position="297"/>
        <end position="312"/>
    </location>
</feature>
<keyword evidence="2 7" id="KW-0812">Transmembrane</keyword>
<comment type="subcellular location">
    <subcellularLocation>
        <location evidence="7">Cell membrane</location>
        <topology evidence="7">Multi-pass membrane protein</topology>
    </subcellularLocation>
    <subcellularLocation>
        <location evidence="1">Membrane</location>
        <topology evidence="1">Multi-pass membrane protein</topology>
    </subcellularLocation>
</comment>
<dbReference type="OrthoDB" id="9777044at2"/>
<protein>
    <recommendedName>
        <fullName evidence="7">Sec-independent protein translocase protein TatC</fullName>
    </recommendedName>
</protein>
<dbReference type="PANTHER" id="PTHR30371">
    <property type="entry name" value="SEC-INDEPENDENT PROTEIN TRANSLOCASE PROTEIN TATC"/>
    <property type="match status" value="1"/>
</dbReference>
<dbReference type="RefSeq" id="WP_068020280.1">
    <property type="nucleotide sequence ID" value="NZ_QQAZ01000005.1"/>
</dbReference>
<evidence type="ECO:0000256" key="6">
    <source>
        <dbReference type="ARBA" id="ARBA00023136"/>
    </source>
</evidence>
<feature type="region of interest" description="Disordered" evidence="8">
    <location>
        <begin position="273"/>
        <end position="328"/>
    </location>
</feature>
<organism evidence="9 10">
    <name type="scientific">Nocardia mexicana</name>
    <dbReference type="NCBI Taxonomy" id="279262"/>
    <lineage>
        <taxon>Bacteria</taxon>
        <taxon>Bacillati</taxon>
        <taxon>Actinomycetota</taxon>
        <taxon>Actinomycetes</taxon>
        <taxon>Mycobacteriales</taxon>
        <taxon>Nocardiaceae</taxon>
        <taxon>Nocardia</taxon>
    </lineage>
</organism>
<sequence>MRIPFDPRRSRRRVNPDGTMSLVEHLHELRSRILKSLFAVTLTTVLGFLWYQHGFLGVESLGDILRGPYCELPAWQRAALSPDGACRLLATAPFEQFMLRFKVGLTAGVVMACPVWLYQLWAFITPGLYAKERKYAIGFVGAGAVLFVAGAVLAYWVVAHALSFLMGIGSNVQITALSGTQYFGFIIQLLIIFGVSFETPLLVVGLNMIGVLSYEKLKKWRRGLIFGLFVFAAIVTPQDPFSMLALACALTLLFEVAVQIARLNDKRRARRNDWSKLSDDEASPLDERPEGVGGAAPVGAPEPVGAAEPVAPQAEKSQRPVSDYSDTL</sequence>
<feature type="transmembrane region" description="Helical" evidence="7">
    <location>
        <begin position="243"/>
        <end position="261"/>
    </location>
</feature>
<feature type="transmembrane region" description="Helical" evidence="7">
    <location>
        <begin position="33"/>
        <end position="51"/>
    </location>
</feature>
<dbReference type="STRING" id="1210089.GCA_001613165_03247"/>
<dbReference type="AlphaFoldDB" id="A0A370H612"/>
<evidence type="ECO:0000256" key="7">
    <source>
        <dbReference type="HAMAP-Rule" id="MF_00902"/>
    </source>
</evidence>
<comment type="caution">
    <text evidence="9">The sequence shown here is derived from an EMBL/GenBank/DDBJ whole genome shotgun (WGS) entry which is preliminary data.</text>
</comment>
<comment type="subunit">
    <text evidence="7">The Tat system comprises two distinct complexes: a TatABC complex, containing multiple copies of TatA, TatB and TatC subunits, and a separate TatA complex, containing only TatA subunits. Substrates initially bind to the TatABC complex, which probably triggers association of the separate TatA complex to form the active translocon.</text>
</comment>
<dbReference type="GO" id="GO:0009977">
    <property type="term" value="F:proton motive force dependent protein transmembrane transporter activity"/>
    <property type="evidence" value="ECO:0007669"/>
    <property type="project" value="TreeGrafter"/>
</dbReference>
<evidence type="ECO:0000313" key="9">
    <source>
        <dbReference type="EMBL" id="RDI50922.1"/>
    </source>
</evidence>
<feature type="transmembrane region" description="Helical" evidence="7">
    <location>
        <begin position="220"/>
        <end position="237"/>
    </location>
</feature>
<evidence type="ECO:0000256" key="1">
    <source>
        <dbReference type="ARBA" id="ARBA00004141"/>
    </source>
</evidence>
<dbReference type="Pfam" id="PF00902">
    <property type="entry name" value="TatC"/>
    <property type="match status" value="1"/>
</dbReference>
<dbReference type="NCBIfam" id="TIGR00945">
    <property type="entry name" value="tatC"/>
    <property type="match status" value="1"/>
</dbReference>
<keyword evidence="4 7" id="KW-1133">Transmembrane helix</keyword>
<gene>
    <name evidence="7" type="primary">tatC</name>
    <name evidence="9" type="ORF">DFR68_105399</name>
</gene>
<name>A0A370H612_9NOCA</name>
<evidence type="ECO:0000256" key="8">
    <source>
        <dbReference type="SAM" id="MobiDB-lite"/>
    </source>
</evidence>
<feature type="transmembrane region" description="Helical" evidence="7">
    <location>
        <begin position="182"/>
        <end position="208"/>
    </location>
</feature>
<keyword evidence="3 7" id="KW-0653">Protein transport</keyword>
<dbReference type="EMBL" id="QQAZ01000005">
    <property type="protein sequence ID" value="RDI50922.1"/>
    <property type="molecule type" value="Genomic_DNA"/>
</dbReference>
<keyword evidence="10" id="KW-1185">Reference proteome</keyword>
<evidence type="ECO:0000256" key="4">
    <source>
        <dbReference type="ARBA" id="ARBA00022989"/>
    </source>
</evidence>
<reference evidence="9 10" key="1">
    <citation type="submission" date="2018-07" db="EMBL/GenBank/DDBJ databases">
        <title>Genomic Encyclopedia of Type Strains, Phase IV (KMG-IV): sequencing the most valuable type-strain genomes for metagenomic binning, comparative biology and taxonomic classification.</title>
        <authorList>
            <person name="Goeker M."/>
        </authorList>
    </citation>
    <scope>NUCLEOTIDE SEQUENCE [LARGE SCALE GENOMIC DNA]</scope>
    <source>
        <strain evidence="9 10">DSM 44952</strain>
    </source>
</reference>
<feature type="compositionally biased region" description="Basic and acidic residues" evidence="8">
    <location>
        <begin position="273"/>
        <end position="290"/>
    </location>
</feature>
<comment type="function">
    <text evidence="7">Part of the twin-arginine translocation (Tat) system that transports large folded proteins containing a characteristic twin-arginine motif in their signal peptide across membranes. Together with TatB, TatC is part of a receptor directly interacting with Tat signal peptides.</text>
</comment>
<dbReference type="GO" id="GO:0043953">
    <property type="term" value="P:protein transport by the Tat complex"/>
    <property type="evidence" value="ECO:0007669"/>
    <property type="project" value="UniProtKB-UniRule"/>
</dbReference>
<evidence type="ECO:0000256" key="5">
    <source>
        <dbReference type="ARBA" id="ARBA00023010"/>
    </source>
</evidence>
<feature type="transmembrane region" description="Helical" evidence="7">
    <location>
        <begin position="103"/>
        <end position="124"/>
    </location>
</feature>
<evidence type="ECO:0000313" key="10">
    <source>
        <dbReference type="Proteomes" id="UP000255355"/>
    </source>
</evidence>
<evidence type="ECO:0000256" key="2">
    <source>
        <dbReference type="ARBA" id="ARBA00022692"/>
    </source>
</evidence>
<proteinExistence type="inferred from homology"/>
<dbReference type="GO" id="GO:0065002">
    <property type="term" value="P:intracellular protein transmembrane transport"/>
    <property type="evidence" value="ECO:0007669"/>
    <property type="project" value="TreeGrafter"/>
</dbReference>
<feature type="transmembrane region" description="Helical" evidence="7">
    <location>
        <begin position="136"/>
        <end position="162"/>
    </location>
</feature>
<dbReference type="PRINTS" id="PR01840">
    <property type="entry name" value="TATCFAMILY"/>
</dbReference>
<dbReference type="Proteomes" id="UP000255355">
    <property type="component" value="Unassembled WGS sequence"/>
</dbReference>
<keyword evidence="7" id="KW-0813">Transport</keyword>
<dbReference type="PANTHER" id="PTHR30371:SF0">
    <property type="entry name" value="SEC-INDEPENDENT PROTEIN TRANSLOCASE PROTEIN TATC, CHLOROPLASTIC-RELATED"/>
    <property type="match status" value="1"/>
</dbReference>
<dbReference type="InterPro" id="IPR002033">
    <property type="entry name" value="TatC"/>
</dbReference>
<comment type="similarity">
    <text evidence="7">Belongs to the TatC family.</text>
</comment>
<dbReference type="GO" id="GO:0033281">
    <property type="term" value="C:TAT protein transport complex"/>
    <property type="evidence" value="ECO:0007669"/>
    <property type="project" value="UniProtKB-UniRule"/>
</dbReference>
<dbReference type="HAMAP" id="MF_00902">
    <property type="entry name" value="TatC"/>
    <property type="match status" value="1"/>
</dbReference>
<accession>A0A370H612</accession>
<keyword evidence="7" id="KW-1003">Cell membrane</keyword>
<keyword evidence="5 7" id="KW-0811">Translocation</keyword>